<reference evidence="3 4" key="1">
    <citation type="journal article" date="2015" name="Genome Announc.">
        <title>Draft Genome Sequence and Gene Annotation of the Entomopathogenic Fungus Verticillium hemipterigenum.</title>
        <authorList>
            <person name="Horn F."/>
            <person name="Habel A."/>
            <person name="Scharf D.H."/>
            <person name="Dworschak J."/>
            <person name="Brakhage A.A."/>
            <person name="Guthke R."/>
            <person name="Hertweck C."/>
            <person name="Linde J."/>
        </authorList>
    </citation>
    <scope>NUCLEOTIDE SEQUENCE [LARGE SCALE GENOMIC DNA]</scope>
</reference>
<dbReference type="InterPro" id="IPR010730">
    <property type="entry name" value="HET"/>
</dbReference>
<proteinExistence type="predicted"/>
<dbReference type="InterPro" id="IPR058525">
    <property type="entry name" value="DUF8212"/>
</dbReference>
<organism evidence="3 4">
    <name type="scientific">[Torrubiella] hemipterigena</name>
    <dbReference type="NCBI Taxonomy" id="1531966"/>
    <lineage>
        <taxon>Eukaryota</taxon>
        <taxon>Fungi</taxon>
        <taxon>Dikarya</taxon>
        <taxon>Ascomycota</taxon>
        <taxon>Pezizomycotina</taxon>
        <taxon>Sordariomycetes</taxon>
        <taxon>Hypocreomycetidae</taxon>
        <taxon>Hypocreales</taxon>
        <taxon>Clavicipitaceae</taxon>
        <taxon>Clavicipitaceae incertae sedis</taxon>
        <taxon>'Torrubiella' clade</taxon>
    </lineage>
</organism>
<dbReference type="HOGENOM" id="CLU_438864_0_0_1"/>
<evidence type="ECO:0000259" key="2">
    <source>
        <dbReference type="Pfam" id="PF26640"/>
    </source>
</evidence>
<dbReference type="PANTHER" id="PTHR10622:SF10">
    <property type="entry name" value="HET DOMAIN-CONTAINING PROTEIN"/>
    <property type="match status" value="1"/>
</dbReference>
<dbReference type="OrthoDB" id="4955925at2759"/>
<gene>
    <name evidence="3" type="ORF">VHEMI09212</name>
</gene>
<dbReference type="EMBL" id="CDHN01000005">
    <property type="protein sequence ID" value="CEJ93635.1"/>
    <property type="molecule type" value="Genomic_DNA"/>
</dbReference>
<keyword evidence="4" id="KW-1185">Reference proteome</keyword>
<feature type="domain" description="DUF8212" evidence="2">
    <location>
        <begin position="223"/>
        <end position="252"/>
    </location>
</feature>
<evidence type="ECO:0000313" key="4">
    <source>
        <dbReference type="Proteomes" id="UP000039046"/>
    </source>
</evidence>
<dbReference type="Pfam" id="PF06985">
    <property type="entry name" value="HET"/>
    <property type="match status" value="1"/>
</dbReference>
<dbReference type="Proteomes" id="UP000039046">
    <property type="component" value="Unassembled WGS sequence"/>
</dbReference>
<dbReference type="PANTHER" id="PTHR10622">
    <property type="entry name" value="HET DOMAIN-CONTAINING PROTEIN"/>
    <property type="match status" value="1"/>
</dbReference>
<dbReference type="STRING" id="1531966.A0A0A1TPM9"/>
<dbReference type="AlphaFoldDB" id="A0A0A1TPM9"/>
<evidence type="ECO:0000259" key="1">
    <source>
        <dbReference type="Pfam" id="PF06985"/>
    </source>
</evidence>
<feature type="domain" description="Heterokaryon incompatibility" evidence="1">
    <location>
        <begin position="22"/>
        <end position="107"/>
    </location>
</feature>
<sequence length="623" mass="71989">MRLLNTNTLELEEFYSSETPSYAILSHTWGPEEVLFGDMADLSGAREKHGYRKLSGACRLARKQSYDYIWIDTCCIDKSSSAELSEAINSMFQWYRGAAVCYAYLSDVPEPDPLEAERSFRSSRWFTRGWTLQEMLAPASVEFYNADWYRLGAKTDIALYSHITEICGIDELTLRGGNLEHVSIARKMYWASNRTTTRIEDAAYSLLGIFDVNMPLLYGEGTKAFRRLQEEILRKSDDPSIFAWFNSRYSEGTAVDVLATSPLDFREISGLIAREPFHRPGRRETRITNQGIMMELPIISVYRLGQSEYDPFSEVEAILDCQYGRIPGTFPVIRLRSHVSSSGVNNEKEMRQYYRIMTGEEMGKFEYFDNFAFIKTDKDVLGLDPTQLDRDEFKKAMDYKNLLWKFQSVILTRRIPEVSNSQLDIPWSLSPLHYQYAPDNTGFWFVSYGTLNPITQRIQDLQLDIVHPTEQWDKYAYQLRVLDIPKHYYGRGQFRCLDGIFTLLRFNSKRPLGLADGLLLVGRLSDSRRDLFVRPWCKYIKRGTELFKVCLRDPGRVNIQSEEELETELTFETSGGEVKVAVETKEISGVFYHVVGIRRILDSEDSFTGLNLIDPNMGRRLSR</sequence>
<evidence type="ECO:0000313" key="3">
    <source>
        <dbReference type="EMBL" id="CEJ93635.1"/>
    </source>
</evidence>
<accession>A0A0A1TPM9</accession>
<protein>
    <submittedName>
        <fullName evidence="3">Uncharacterized protein</fullName>
    </submittedName>
</protein>
<dbReference type="Pfam" id="PF26640">
    <property type="entry name" value="DUF8212"/>
    <property type="match status" value="1"/>
</dbReference>
<name>A0A0A1TPM9_9HYPO</name>